<name>A0AAD6TLL9_9AGAR</name>
<dbReference type="Proteomes" id="UP001218188">
    <property type="component" value="Unassembled WGS sequence"/>
</dbReference>
<sequence>RYNSACSERDHADQFILILIHKIQTTIREDDSLLLTVAHRIKTVTDYDRLIILDHGKIAPCDSPCRLIQTEGVFREMCKNSGEFEELAAAAKSASGRAVYPGISLPTCRAPLQMPNFNASI</sequence>
<feature type="non-terminal residue" evidence="1">
    <location>
        <position position="121"/>
    </location>
</feature>
<dbReference type="EMBL" id="JARJCM010000001">
    <property type="protein sequence ID" value="KAJ7047580.1"/>
    <property type="molecule type" value="Genomic_DNA"/>
</dbReference>
<dbReference type="Gene3D" id="3.40.50.300">
    <property type="entry name" value="P-loop containing nucleotide triphosphate hydrolases"/>
    <property type="match status" value="1"/>
</dbReference>
<keyword evidence="2" id="KW-1185">Reference proteome</keyword>
<protein>
    <submittedName>
        <fullName evidence="1">Uncharacterized protein</fullName>
    </submittedName>
</protein>
<evidence type="ECO:0000313" key="2">
    <source>
        <dbReference type="Proteomes" id="UP001218188"/>
    </source>
</evidence>
<accession>A0AAD6TLL9</accession>
<evidence type="ECO:0000313" key="1">
    <source>
        <dbReference type="EMBL" id="KAJ7047580.1"/>
    </source>
</evidence>
<dbReference type="AlphaFoldDB" id="A0AAD6TLL9"/>
<dbReference type="SUPFAM" id="SSF52540">
    <property type="entry name" value="P-loop containing nucleoside triphosphate hydrolases"/>
    <property type="match status" value="1"/>
</dbReference>
<comment type="caution">
    <text evidence="1">The sequence shown here is derived from an EMBL/GenBank/DDBJ whole genome shotgun (WGS) entry which is preliminary data.</text>
</comment>
<dbReference type="InterPro" id="IPR027417">
    <property type="entry name" value="P-loop_NTPase"/>
</dbReference>
<organism evidence="1 2">
    <name type="scientific">Mycena alexandri</name>
    <dbReference type="NCBI Taxonomy" id="1745969"/>
    <lineage>
        <taxon>Eukaryota</taxon>
        <taxon>Fungi</taxon>
        <taxon>Dikarya</taxon>
        <taxon>Basidiomycota</taxon>
        <taxon>Agaricomycotina</taxon>
        <taxon>Agaricomycetes</taxon>
        <taxon>Agaricomycetidae</taxon>
        <taxon>Agaricales</taxon>
        <taxon>Marasmiineae</taxon>
        <taxon>Mycenaceae</taxon>
        <taxon>Mycena</taxon>
    </lineage>
</organism>
<proteinExistence type="predicted"/>
<reference evidence="1" key="1">
    <citation type="submission" date="2023-03" db="EMBL/GenBank/DDBJ databases">
        <title>Massive genome expansion in bonnet fungi (Mycena s.s.) driven by repeated elements and novel gene families across ecological guilds.</title>
        <authorList>
            <consortium name="Lawrence Berkeley National Laboratory"/>
            <person name="Harder C.B."/>
            <person name="Miyauchi S."/>
            <person name="Viragh M."/>
            <person name="Kuo A."/>
            <person name="Thoen E."/>
            <person name="Andreopoulos B."/>
            <person name="Lu D."/>
            <person name="Skrede I."/>
            <person name="Drula E."/>
            <person name="Henrissat B."/>
            <person name="Morin E."/>
            <person name="Kohler A."/>
            <person name="Barry K."/>
            <person name="LaButti K."/>
            <person name="Morin E."/>
            <person name="Salamov A."/>
            <person name="Lipzen A."/>
            <person name="Mereny Z."/>
            <person name="Hegedus B."/>
            <person name="Baldrian P."/>
            <person name="Stursova M."/>
            <person name="Weitz H."/>
            <person name="Taylor A."/>
            <person name="Grigoriev I.V."/>
            <person name="Nagy L.G."/>
            <person name="Martin F."/>
            <person name="Kauserud H."/>
        </authorList>
    </citation>
    <scope>NUCLEOTIDE SEQUENCE</scope>
    <source>
        <strain evidence="1">CBHHK200</strain>
    </source>
</reference>
<gene>
    <name evidence="1" type="ORF">C8F04DRAFT_1059391</name>
</gene>